<dbReference type="GO" id="GO:0006360">
    <property type="term" value="P:transcription by RNA polymerase I"/>
    <property type="evidence" value="ECO:0007669"/>
    <property type="project" value="InterPro"/>
</dbReference>
<dbReference type="Gene3D" id="6.20.250.70">
    <property type="match status" value="1"/>
</dbReference>
<dbReference type="PANTHER" id="PTHR28155">
    <property type="entry name" value="ACR243WP"/>
    <property type="match status" value="1"/>
</dbReference>
<feature type="region of interest" description="Disordered" evidence="1">
    <location>
        <begin position="1"/>
        <end position="160"/>
    </location>
</feature>
<organism evidence="2 3">
    <name type="scientific">Lecanosticta acicola</name>
    <dbReference type="NCBI Taxonomy" id="111012"/>
    <lineage>
        <taxon>Eukaryota</taxon>
        <taxon>Fungi</taxon>
        <taxon>Dikarya</taxon>
        <taxon>Ascomycota</taxon>
        <taxon>Pezizomycotina</taxon>
        <taxon>Dothideomycetes</taxon>
        <taxon>Dothideomycetidae</taxon>
        <taxon>Mycosphaerellales</taxon>
        <taxon>Mycosphaerellaceae</taxon>
        <taxon>Lecanosticta</taxon>
    </lineage>
</organism>
<feature type="region of interest" description="Disordered" evidence="1">
    <location>
        <begin position="291"/>
        <end position="466"/>
    </location>
</feature>
<dbReference type="PANTHER" id="PTHR28155:SF1">
    <property type="entry name" value="DNA-DIRECTED RNA POLYMERASE I SUBUNIT RPA34.5-DOMAIN-CONTAINING PROTEIN"/>
    <property type="match status" value="1"/>
</dbReference>
<evidence type="ECO:0000313" key="2">
    <source>
        <dbReference type="EMBL" id="CAK3965727.1"/>
    </source>
</evidence>
<feature type="compositionally biased region" description="Basic and acidic residues" evidence="1">
    <location>
        <begin position="130"/>
        <end position="145"/>
    </location>
</feature>
<dbReference type="Pfam" id="PF08208">
    <property type="entry name" value="RNA_polI_A34"/>
    <property type="match status" value="1"/>
</dbReference>
<dbReference type="AlphaFoldDB" id="A0AAI8YWX7"/>
<accession>A0AAI8YWX7</accession>
<proteinExistence type="predicted"/>
<feature type="compositionally biased region" description="Acidic residues" evidence="1">
    <location>
        <begin position="378"/>
        <end position="387"/>
    </location>
</feature>
<feature type="compositionally biased region" description="Basic and acidic residues" evidence="1">
    <location>
        <begin position="1"/>
        <end position="18"/>
    </location>
</feature>
<dbReference type="InterPro" id="IPR053263">
    <property type="entry name" value="Euk_RPA34_RNAP_subunit"/>
</dbReference>
<evidence type="ECO:0008006" key="4">
    <source>
        <dbReference type="Google" id="ProtNLM"/>
    </source>
</evidence>
<reference evidence="2" key="1">
    <citation type="submission" date="2023-11" db="EMBL/GenBank/DDBJ databases">
        <authorList>
            <person name="Alioto T."/>
            <person name="Alioto T."/>
            <person name="Gomez Garrido J."/>
        </authorList>
    </citation>
    <scope>NUCLEOTIDE SEQUENCE</scope>
</reference>
<feature type="compositionally biased region" description="Basic residues" evidence="1">
    <location>
        <begin position="448"/>
        <end position="466"/>
    </location>
</feature>
<dbReference type="Proteomes" id="UP001296104">
    <property type="component" value="Unassembled WGS sequence"/>
</dbReference>
<dbReference type="InterPro" id="IPR013240">
    <property type="entry name" value="DNA-dir_RNA_pol1_su_RPA34"/>
</dbReference>
<dbReference type="EMBL" id="CAVMBE010000017">
    <property type="protein sequence ID" value="CAK3965727.1"/>
    <property type="molecule type" value="Genomic_DNA"/>
</dbReference>
<feature type="compositionally biased region" description="Basic and acidic residues" evidence="1">
    <location>
        <begin position="406"/>
        <end position="417"/>
    </location>
</feature>
<keyword evidence="3" id="KW-1185">Reference proteome</keyword>
<feature type="compositionally biased region" description="Polar residues" evidence="1">
    <location>
        <begin position="418"/>
        <end position="429"/>
    </location>
</feature>
<feature type="compositionally biased region" description="Basic and acidic residues" evidence="1">
    <location>
        <begin position="430"/>
        <end position="447"/>
    </location>
</feature>
<comment type="caution">
    <text evidence="2">The sequence shown here is derived from an EMBL/GenBank/DDBJ whole genome shotgun (WGS) entry which is preliminary data.</text>
</comment>
<gene>
    <name evidence="2" type="ORF">LECACI_7A003507</name>
</gene>
<feature type="compositionally biased region" description="Acidic residues" evidence="1">
    <location>
        <begin position="107"/>
        <end position="123"/>
    </location>
</feature>
<feature type="compositionally biased region" description="Basic and acidic residues" evidence="1">
    <location>
        <begin position="331"/>
        <end position="341"/>
    </location>
</feature>
<feature type="compositionally biased region" description="Acidic residues" evidence="1">
    <location>
        <begin position="66"/>
        <end position="79"/>
    </location>
</feature>
<evidence type="ECO:0000256" key="1">
    <source>
        <dbReference type="SAM" id="MobiDB-lite"/>
    </source>
</evidence>
<evidence type="ECO:0000313" key="3">
    <source>
        <dbReference type="Proteomes" id="UP001296104"/>
    </source>
</evidence>
<name>A0AAI8YWX7_9PEZI</name>
<protein>
    <recommendedName>
        <fullName evidence="4">DNA-directed RNA polymerase I subunit RPA34.5</fullName>
    </recommendedName>
</protein>
<sequence>MAGAKEQKKSAKKKDASAKKTKAKSAPSKPSVLSEEMVVDSSSDGEIEPVKAPPAFPKGEVGDSSDSSEDTSSDSEQEEQEKAAPIPKKPEVTLAKVNGVKRKSEEAESSGSEEDTSSDDEVEQPQPKKARTDAASKNTCAREESTTAAESSIRSIPAPPFLPPPGYAALGSVEPDSGSMLDQSSLNGKQIWHITAPSNVPLTSVTEIALSSLKDQTPVINHKGVDYVLARTKDRSATQYDSVMLPSTAGYTFNGMKIEETLHLQQKIVLPNLSKKQADTLTGSRAAADIAQAPVSDARPQPKGLKMRYRPAGFGKGNPGLGSDTDENEDQVGRTKGDRFQFPKALGVHGASDKPDSSATTSKEKSKKKHQKRKDPYDVDVEMDDADPMMPPPSAQPQKKEKKKKHEQDGEALEKVETMTSQQSGASGQSHERNGAEKKETPEERARRKEAKRLKKEAKKAKQAAA</sequence>